<accession>A0AAD5DRX9</accession>
<dbReference type="PANTHER" id="PTHR44051:SF8">
    <property type="entry name" value="GLUTATHIONE S-TRANSFERASE GSTA"/>
    <property type="match status" value="1"/>
</dbReference>
<dbReference type="CDD" id="cd03048">
    <property type="entry name" value="GST_N_Ure2p_like"/>
    <property type="match status" value="1"/>
</dbReference>
<evidence type="ECO:0000313" key="6">
    <source>
        <dbReference type="Proteomes" id="UP001205105"/>
    </source>
</evidence>
<dbReference type="InterPro" id="IPR036249">
    <property type="entry name" value="Thioredoxin-like_sf"/>
</dbReference>
<dbReference type="SUPFAM" id="SSF47616">
    <property type="entry name" value="GST C-terminal domain-like"/>
    <property type="match status" value="1"/>
</dbReference>
<evidence type="ECO:0000259" key="4">
    <source>
        <dbReference type="PROSITE" id="PS50405"/>
    </source>
</evidence>
<proteinExistence type="inferred from homology"/>
<dbReference type="PROSITE" id="PS50405">
    <property type="entry name" value="GST_CTER"/>
    <property type="match status" value="1"/>
</dbReference>
<dbReference type="PANTHER" id="PTHR44051">
    <property type="entry name" value="GLUTATHIONE S-TRANSFERASE-RELATED"/>
    <property type="match status" value="1"/>
</dbReference>
<reference evidence="5" key="1">
    <citation type="submission" date="2020-11" db="EMBL/GenBank/DDBJ databases">
        <title>Chlorella ohadii genome sequencing and assembly.</title>
        <authorList>
            <person name="Murik O."/>
            <person name="Treves H."/>
            <person name="Kedem I."/>
            <person name="Shotland Y."/>
            <person name="Kaplan A."/>
        </authorList>
    </citation>
    <scope>NUCLEOTIDE SEQUENCE</scope>
    <source>
        <strain evidence="5">1</strain>
    </source>
</reference>
<dbReference type="SFLD" id="SFLDG00358">
    <property type="entry name" value="Main_(cytGST)"/>
    <property type="match status" value="1"/>
</dbReference>
<dbReference type="InterPro" id="IPR036282">
    <property type="entry name" value="Glutathione-S-Trfase_C_sf"/>
</dbReference>
<name>A0AAD5DRX9_9CHLO</name>
<dbReference type="Gene3D" id="1.20.1050.10">
    <property type="match status" value="1"/>
</dbReference>
<evidence type="ECO:0000259" key="3">
    <source>
        <dbReference type="PROSITE" id="PS50404"/>
    </source>
</evidence>
<dbReference type="SUPFAM" id="SSF52833">
    <property type="entry name" value="Thioredoxin-like"/>
    <property type="match status" value="1"/>
</dbReference>
<protein>
    <recommendedName>
        <fullName evidence="7">Glutathione S-transferase</fullName>
    </recommendedName>
</protein>
<dbReference type="AlphaFoldDB" id="A0AAD5DRX9"/>
<dbReference type="PROSITE" id="PS50404">
    <property type="entry name" value="GST_NTER"/>
    <property type="match status" value="1"/>
</dbReference>
<dbReference type="InterPro" id="IPR040079">
    <property type="entry name" value="Glutathione_S-Trfase"/>
</dbReference>
<dbReference type="SFLD" id="SFLDS00019">
    <property type="entry name" value="Glutathione_Transferase_(cytos"/>
    <property type="match status" value="1"/>
</dbReference>
<dbReference type="InterPro" id="IPR004045">
    <property type="entry name" value="Glutathione_S-Trfase_N"/>
</dbReference>
<comment type="caution">
    <text evidence="5">The sequence shown here is derived from an EMBL/GenBank/DDBJ whole genome shotgun (WGS) entry which is preliminary data.</text>
</comment>
<gene>
    <name evidence="5" type="ORF">COHA_005400</name>
</gene>
<dbReference type="Gene3D" id="3.40.30.10">
    <property type="entry name" value="Glutaredoxin"/>
    <property type="match status" value="1"/>
</dbReference>
<dbReference type="InterPro" id="IPR010987">
    <property type="entry name" value="Glutathione-S-Trfase_C-like"/>
</dbReference>
<evidence type="ECO:0008006" key="7">
    <source>
        <dbReference type="Google" id="ProtNLM"/>
    </source>
</evidence>
<organism evidence="5 6">
    <name type="scientific">Chlorella ohadii</name>
    <dbReference type="NCBI Taxonomy" id="2649997"/>
    <lineage>
        <taxon>Eukaryota</taxon>
        <taxon>Viridiplantae</taxon>
        <taxon>Chlorophyta</taxon>
        <taxon>core chlorophytes</taxon>
        <taxon>Trebouxiophyceae</taxon>
        <taxon>Chlorellales</taxon>
        <taxon>Chlorellaceae</taxon>
        <taxon>Chlorella clade</taxon>
        <taxon>Chlorella</taxon>
    </lineage>
</organism>
<comment type="similarity">
    <text evidence="1 2">Belongs to the GST superfamily.</text>
</comment>
<evidence type="ECO:0000256" key="2">
    <source>
        <dbReference type="RuleBase" id="RU003494"/>
    </source>
</evidence>
<dbReference type="InterPro" id="IPR004046">
    <property type="entry name" value="GST_C"/>
</dbReference>
<sequence length="277" mass="29618">MATANGDVPEAPTGLHIYTSATPSGYRATILLAELGLPYTLQTVDVSKGEHLQESYAEIHPSQLTPALVDHEEGGLRVFESGAVLQYVCDCKCPPGSAAAATAAQLLPPASEPRRRGPVLAWLSWMTSTYYAAARRFFAPLVRGAPATPETTRYAAQALRGQLEVLEAQLKSTGAYVAGDAYSLADIACLPYVLGTAVSLGIDTKEEMPALYGWIQRLLERPAVRKGLYTPAPWPGLQPGAEAEEGVRGMRKHLVGMGLEDLPVEAPRIVVPPPEDD</sequence>
<keyword evidence="6" id="KW-1185">Reference proteome</keyword>
<evidence type="ECO:0000256" key="1">
    <source>
        <dbReference type="ARBA" id="ARBA00007409"/>
    </source>
</evidence>
<evidence type="ECO:0000313" key="5">
    <source>
        <dbReference type="EMBL" id="KAI7840870.1"/>
    </source>
</evidence>
<feature type="domain" description="GST C-terminal" evidence="4">
    <location>
        <begin position="112"/>
        <end position="237"/>
    </location>
</feature>
<dbReference type="Pfam" id="PF02798">
    <property type="entry name" value="GST_N"/>
    <property type="match status" value="1"/>
</dbReference>
<dbReference type="Proteomes" id="UP001205105">
    <property type="component" value="Unassembled WGS sequence"/>
</dbReference>
<dbReference type="EMBL" id="JADXDR010000070">
    <property type="protein sequence ID" value="KAI7840870.1"/>
    <property type="molecule type" value="Genomic_DNA"/>
</dbReference>
<dbReference type="Pfam" id="PF00043">
    <property type="entry name" value="GST_C"/>
    <property type="match status" value="1"/>
</dbReference>
<feature type="domain" description="GST N-terminal" evidence="3">
    <location>
        <begin position="12"/>
        <end position="96"/>
    </location>
</feature>